<keyword evidence="4" id="KW-1185">Reference proteome</keyword>
<keyword evidence="2" id="KW-1133">Transmembrane helix</keyword>
<comment type="caution">
    <text evidence="3">The sequence shown here is derived from an EMBL/GenBank/DDBJ whole genome shotgun (WGS) entry which is preliminary data.</text>
</comment>
<sequence>MTESLTPGAGDRMPSADEALHRRADEIDSRTRQERQLRWCMVPSVALALINVGLWSPCIALSPRDERSGFCSRLEWLDPWLSIAGVLAICAAVYSTILLVTTSRNLRSLREQRRETRRLLAAIGTGRGVGSLLDEAALAAERHDEPGARLLAELALEHWSEALQAAERERRETTEGATGGTTPAESTESEQKRKLVAPEV</sequence>
<name>A0A6A4XEY0_AMPAM</name>
<proteinExistence type="predicted"/>
<dbReference type="Proteomes" id="UP000440578">
    <property type="component" value="Unassembled WGS sequence"/>
</dbReference>
<dbReference type="AlphaFoldDB" id="A0A6A4XEY0"/>
<feature type="transmembrane region" description="Helical" evidence="2">
    <location>
        <begin position="39"/>
        <end position="60"/>
    </location>
</feature>
<keyword evidence="2" id="KW-0472">Membrane</keyword>
<evidence type="ECO:0000313" key="3">
    <source>
        <dbReference type="EMBL" id="KAF0314604.1"/>
    </source>
</evidence>
<evidence type="ECO:0000256" key="1">
    <source>
        <dbReference type="SAM" id="MobiDB-lite"/>
    </source>
</evidence>
<accession>A0A6A4XEY0</accession>
<keyword evidence="2" id="KW-0812">Transmembrane</keyword>
<feature type="compositionally biased region" description="Basic and acidic residues" evidence="1">
    <location>
        <begin position="165"/>
        <end position="174"/>
    </location>
</feature>
<feature type="region of interest" description="Disordered" evidence="1">
    <location>
        <begin position="165"/>
        <end position="200"/>
    </location>
</feature>
<evidence type="ECO:0000256" key="2">
    <source>
        <dbReference type="SAM" id="Phobius"/>
    </source>
</evidence>
<gene>
    <name evidence="3" type="ORF">FJT64_014942</name>
</gene>
<protein>
    <submittedName>
        <fullName evidence="3">Uncharacterized protein</fullName>
    </submittedName>
</protein>
<organism evidence="3 4">
    <name type="scientific">Amphibalanus amphitrite</name>
    <name type="common">Striped barnacle</name>
    <name type="synonym">Balanus amphitrite</name>
    <dbReference type="NCBI Taxonomy" id="1232801"/>
    <lineage>
        <taxon>Eukaryota</taxon>
        <taxon>Metazoa</taxon>
        <taxon>Ecdysozoa</taxon>
        <taxon>Arthropoda</taxon>
        <taxon>Crustacea</taxon>
        <taxon>Multicrustacea</taxon>
        <taxon>Cirripedia</taxon>
        <taxon>Thoracica</taxon>
        <taxon>Thoracicalcarea</taxon>
        <taxon>Balanomorpha</taxon>
        <taxon>Balanoidea</taxon>
        <taxon>Balanidae</taxon>
        <taxon>Amphibalaninae</taxon>
        <taxon>Amphibalanus</taxon>
    </lineage>
</organism>
<reference evidence="3 4" key="1">
    <citation type="submission" date="2019-07" db="EMBL/GenBank/DDBJ databases">
        <title>Draft genome assembly of a fouling barnacle, Amphibalanus amphitrite (Darwin, 1854): The first reference genome for Thecostraca.</title>
        <authorList>
            <person name="Kim W."/>
        </authorList>
    </citation>
    <scope>NUCLEOTIDE SEQUENCE [LARGE SCALE GENOMIC DNA]</scope>
    <source>
        <strain evidence="3">SNU_AA5</strain>
        <tissue evidence="3">Soma without cirri and trophi</tissue>
    </source>
</reference>
<evidence type="ECO:0000313" key="4">
    <source>
        <dbReference type="Proteomes" id="UP000440578"/>
    </source>
</evidence>
<dbReference type="EMBL" id="VIIS01000010">
    <property type="protein sequence ID" value="KAF0314604.1"/>
    <property type="molecule type" value="Genomic_DNA"/>
</dbReference>
<feature type="transmembrane region" description="Helical" evidence="2">
    <location>
        <begin position="80"/>
        <end position="100"/>
    </location>
</feature>